<dbReference type="InterPro" id="IPR038735">
    <property type="entry name" value="MSMEG_1276-like_NTP-PPase_dom"/>
</dbReference>
<evidence type="ECO:0000313" key="2">
    <source>
        <dbReference type="Proteomes" id="UP000198811"/>
    </source>
</evidence>
<proteinExistence type="predicted"/>
<dbReference type="EMBL" id="FNGL01000033">
    <property type="protein sequence ID" value="SDL42928.1"/>
    <property type="molecule type" value="Genomic_DNA"/>
</dbReference>
<accession>A0ABY0QPA0</accession>
<dbReference type="CDD" id="cd11532">
    <property type="entry name" value="NTP-PPase_COG4997"/>
    <property type="match status" value="1"/>
</dbReference>
<name>A0ABY0QPA0_CLOCO</name>
<sequence length="104" mass="12340">MIKKYDKLVRDKIIDIIQADGKKVEYEIMDKEEHLDYLNQKLLEELDEYLESKNIEELADLVEVVYGILYLKSIDIEEFEDIRESKKKEKGGFERGIKLLEVEG</sequence>
<dbReference type="Proteomes" id="UP000198811">
    <property type="component" value="Unassembled WGS sequence"/>
</dbReference>
<evidence type="ECO:0000313" key="1">
    <source>
        <dbReference type="EMBL" id="SDL42928.1"/>
    </source>
</evidence>
<reference evidence="1 2" key="1">
    <citation type="submission" date="2016-10" db="EMBL/GenBank/DDBJ databases">
        <authorList>
            <person name="Varghese N."/>
            <person name="Submissions S."/>
        </authorList>
    </citation>
    <scope>NUCLEOTIDE SEQUENCE [LARGE SCALE GENOMIC DNA]</scope>
    <source>
        <strain evidence="1 2">NLAE-zl-C224</strain>
    </source>
</reference>
<organism evidence="1 2">
    <name type="scientific">Clostridium cochlearium</name>
    <dbReference type="NCBI Taxonomy" id="1494"/>
    <lineage>
        <taxon>Bacteria</taxon>
        <taxon>Bacillati</taxon>
        <taxon>Bacillota</taxon>
        <taxon>Clostridia</taxon>
        <taxon>Eubacteriales</taxon>
        <taxon>Clostridiaceae</taxon>
        <taxon>Clostridium</taxon>
    </lineage>
</organism>
<gene>
    <name evidence="1" type="ORF">SAMN05216497_13312</name>
</gene>
<comment type="caution">
    <text evidence="1">The sequence shown here is derived from an EMBL/GenBank/DDBJ whole genome shotgun (WGS) entry which is preliminary data.</text>
</comment>
<protein>
    <submittedName>
        <fullName evidence="1">Predicted house-cleaning noncanonical NTP pyrophosphatase, all-alpha NTP-PPase (MazG) superfamily</fullName>
    </submittedName>
</protein>
<keyword evidence="2" id="KW-1185">Reference proteome</keyword>
<dbReference type="RefSeq" id="WP_089867992.1">
    <property type="nucleotide sequence ID" value="NZ_FNGL01000033.1"/>
</dbReference>